<dbReference type="InParanoid" id="A0A3Q7GPW0"/>
<evidence type="ECO:0000256" key="1">
    <source>
        <dbReference type="SAM" id="Phobius"/>
    </source>
</evidence>
<sequence>MCIDYRQLNRVTVQKKYSLPQIYDHFCQLQCTSDFLRLSKYKYQVMSFGFTNASATFLSLMNGGVHAILD</sequence>
<protein>
    <submittedName>
        <fullName evidence="2">Uncharacterized protein</fullName>
    </submittedName>
</protein>
<keyword evidence="3" id="KW-1185">Reference proteome</keyword>
<feature type="transmembrane region" description="Helical" evidence="1">
    <location>
        <begin position="45"/>
        <end position="69"/>
    </location>
</feature>
<reference evidence="2" key="2">
    <citation type="submission" date="2019-01" db="UniProtKB">
        <authorList>
            <consortium name="EnsemblPlants"/>
        </authorList>
    </citation>
    <scope>IDENTIFICATION</scope>
    <source>
        <strain evidence="2">cv. Heinz 1706</strain>
    </source>
</reference>
<keyword evidence="1" id="KW-0812">Transmembrane</keyword>
<dbReference type="PANTHER" id="PTHR24559:SF444">
    <property type="entry name" value="REVERSE TRANSCRIPTASE DOMAIN-CONTAINING PROTEIN"/>
    <property type="match status" value="1"/>
</dbReference>
<dbReference type="Gene3D" id="3.30.70.270">
    <property type="match status" value="1"/>
</dbReference>
<dbReference type="InterPro" id="IPR053134">
    <property type="entry name" value="RNA-dir_DNA_polymerase"/>
</dbReference>
<accession>A0A3Q7GPW0</accession>
<keyword evidence="1" id="KW-1133">Transmembrane helix</keyword>
<evidence type="ECO:0000313" key="3">
    <source>
        <dbReference type="Proteomes" id="UP000004994"/>
    </source>
</evidence>
<name>A0A3Q7GPW0_SOLLC</name>
<reference evidence="2" key="1">
    <citation type="journal article" date="2012" name="Nature">
        <title>The tomato genome sequence provides insights into fleshy fruit evolution.</title>
        <authorList>
            <consortium name="Tomato Genome Consortium"/>
        </authorList>
    </citation>
    <scope>NUCLEOTIDE SEQUENCE [LARGE SCALE GENOMIC DNA]</scope>
    <source>
        <strain evidence="2">cv. Heinz 1706</strain>
    </source>
</reference>
<dbReference type="PANTHER" id="PTHR24559">
    <property type="entry name" value="TRANSPOSON TY3-I GAG-POL POLYPROTEIN"/>
    <property type="match status" value="1"/>
</dbReference>
<dbReference type="InterPro" id="IPR043128">
    <property type="entry name" value="Rev_trsase/Diguanyl_cyclase"/>
</dbReference>
<proteinExistence type="predicted"/>
<keyword evidence="1" id="KW-0472">Membrane</keyword>
<dbReference type="SUPFAM" id="SSF56672">
    <property type="entry name" value="DNA/RNA polymerases"/>
    <property type="match status" value="1"/>
</dbReference>
<dbReference type="InterPro" id="IPR043502">
    <property type="entry name" value="DNA/RNA_pol_sf"/>
</dbReference>
<evidence type="ECO:0000313" key="2">
    <source>
        <dbReference type="EnsemblPlants" id="Solyc06g032745.1.1"/>
    </source>
</evidence>
<dbReference type="Gramene" id="Solyc06g032745.1.1">
    <property type="protein sequence ID" value="Solyc06g032745.1.1"/>
    <property type="gene ID" value="Solyc06g032745.1"/>
</dbReference>
<organism evidence="2">
    <name type="scientific">Solanum lycopersicum</name>
    <name type="common">Tomato</name>
    <name type="synonym">Lycopersicon esculentum</name>
    <dbReference type="NCBI Taxonomy" id="4081"/>
    <lineage>
        <taxon>Eukaryota</taxon>
        <taxon>Viridiplantae</taxon>
        <taxon>Streptophyta</taxon>
        <taxon>Embryophyta</taxon>
        <taxon>Tracheophyta</taxon>
        <taxon>Spermatophyta</taxon>
        <taxon>Magnoliopsida</taxon>
        <taxon>eudicotyledons</taxon>
        <taxon>Gunneridae</taxon>
        <taxon>Pentapetalae</taxon>
        <taxon>asterids</taxon>
        <taxon>lamiids</taxon>
        <taxon>Solanales</taxon>
        <taxon>Solanaceae</taxon>
        <taxon>Solanoideae</taxon>
        <taxon>Solaneae</taxon>
        <taxon>Solanum</taxon>
        <taxon>Solanum subgen. Lycopersicon</taxon>
    </lineage>
</organism>
<dbReference type="AlphaFoldDB" id="A0A3Q7GPW0"/>
<dbReference type="EnsemblPlants" id="Solyc06g032745.1.1">
    <property type="protein sequence ID" value="Solyc06g032745.1.1"/>
    <property type="gene ID" value="Solyc06g032745.1"/>
</dbReference>
<dbReference type="Proteomes" id="UP000004994">
    <property type="component" value="Chromosome 6"/>
</dbReference>